<accession>A0A934RW37</accession>
<evidence type="ECO:0000256" key="2">
    <source>
        <dbReference type="ARBA" id="ARBA00022490"/>
    </source>
</evidence>
<dbReference type="RefSeq" id="WP_200355653.1">
    <property type="nucleotide sequence ID" value="NZ_JAENIL010000018.1"/>
</dbReference>
<dbReference type="Pfam" id="PF01261">
    <property type="entry name" value="AP_endonuc_2"/>
    <property type="match status" value="1"/>
</dbReference>
<evidence type="ECO:0000313" key="11">
    <source>
        <dbReference type="Proteomes" id="UP000617628"/>
    </source>
</evidence>
<evidence type="ECO:0000256" key="8">
    <source>
        <dbReference type="RuleBase" id="RU000610"/>
    </source>
</evidence>
<dbReference type="InterPro" id="IPR036237">
    <property type="entry name" value="Xyl_isomerase-like_sf"/>
</dbReference>
<evidence type="ECO:0000256" key="6">
    <source>
        <dbReference type="ARBA" id="ARBA00023277"/>
    </source>
</evidence>
<comment type="subcellular location">
    <subcellularLocation>
        <location evidence="1 8">Cytoplasm</location>
    </subcellularLocation>
</comment>
<evidence type="ECO:0000256" key="1">
    <source>
        <dbReference type="ARBA" id="ARBA00004496"/>
    </source>
</evidence>
<dbReference type="Proteomes" id="UP000617628">
    <property type="component" value="Unassembled WGS sequence"/>
</dbReference>
<comment type="caution">
    <text evidence="10">The sequence shown here is derived from an EMBL/GenBank/DDBJ whole genome shotgun (WGS) entry which is preliminary data.</text>
</comment>
<dbReference type="InterPro" id="IPR050337">
    <property type="entry name" value="L-rhamnose_isomerase"/>
</dbReference>
<organism evidence="10 11">
    <name type="scientific">Pelagicoccus mobilis</name>
    <dbReference type="NCBI Taxonomy" id="415221"/>
    <lineage>
        <taxon>Bacteria</taxon>
        <taxon>Pseudomonadati</taxon>
        <taxon>Verrucomicrobiota</taxon>
        <taxon>Opitutia</taxon>
        <taxon>Puniceicoccales</taxon>
        <taxon>Pelagicoccaceae</taxon>
        <taxon>Pelagicoccus</taxon>
    </lineage>
</organism>
<dbReference type="EC" id="5.3.1.5" evidence="7"/>
<dbReference type="AlphaFoldDB" id="A0A934RW37"/>
<dbReference type="GO" id="GO:0046872">
    <property type="term" value="F:metal ion binding"/>
    <property type="evidence" value="ECO:0007669"/>
    <property type="project" value="UniProtKB-KW"/>
</dbReference>
<dbReference type="GO" id="GO:0019301">
    <property type="term" value="P:rhamnose catabolic process"/>
    <property type="evidence" value="ECO:0007669"/>
    <property type="project" value="TreeGrafter"/>
</dbReference>
<feature type="domain" description="Xylose isomerase-like TIM barrel" evidence="9">
    <location>
        <begin position="39"/>
        <end position="246"/>
    </location>
</feature>
<dbReference type="SUPFAM" id="SSF51658">
    <property type="entry name" value="Xylose isomerase-like"/>
    <property type="match status" value="1"/>
</dbReference>
<dbReference type="GO" id="GO:0019324">
    <property type="term" value="P:L-lyxose metabolic process"/>
    <property type="evidence" value="ECO:0007669"/>
    <property type="project" value="TreeGrafter"/>
</dbReference>
<dbReference type="PANTHER" id="PTHR30268:SF0">
    <property type="entry name" value="L-RHAMNOSE ISOMERASE"/>
    <property type="match status" value="1"/>
</dbReference>
<comment type="subunit">
    <text evidence="8">Homotetramer.</text>
</comment>
<name>A0A934RW37_9BACT</name>
<protein>
    <recommendedName>
        <fullName evidence="7">Xylose isomerase</fullName>
        <ecNumber evidence="7">5.3.1.5</ecNumber>
    </recommendedName>
</protein>
<keyword evidence="7" id="KW-0859">Xylose metabolism</keyword>
<comment type="catalytic activity">
    <reaction evidence="7">
        <text>alpha-D-xylose = alpha-D-xylulofuranose</text>
        <dbReference type="Rhea" id="RHEA:22816"/>
        <dbReference type="ChEBI" id="CHEBI:28518"/>
        <dbReference type="ChEBI" id="CHEBI:188998"/>
        <dbReference type="EC" id="5.3.1.5"/>
    </reaction>
</comment>
<keyword evidence="4" id="KW-0464">Manganese</keyword>
<evidence type="ECO:0000256" key="5">
    <source>
        <dbReference type="ARBA" id="ARBA00023235"/>
    </source>
</evidence>
<keyword evidence="5 7" id="KW-0413">Isomerase</keyword>
<sequence>MKSPSSYRFSFGPWNISEGADPFGPEVRPAYPHEQKYALYKSLGFEGVQFHDDDVVTDIDAKSPAQIAAEARRIKSILDNEGLVPEFVAPRLWFAEQTVDGGYTSNSASDRQYAWERTQKSIDIANEIGSGALVLWLAREGTYIREAKDAKLAYERILETINRALEYDDKIEIWIEPKPNEPTDQAYVPTIGHAVALAYASQDPNRVKGLIETAHAQLAGLDPSDEMAFALAHDKLASVHLNDQNGLKYDQDKNFASSNLRAAFNQIRVLEAAGYGSRGEFIGLDVKAMRTQKGVPVTEHLSNSLRMFHHLVEKVRSYDTAKEAAFREARDYEGLELYVMEHLMGVHQASSPSTPNGEVLSAAQ</sequence>
<dbReference type="EMBL" id="JAENIL010000018">
    <property type="protein sequence ID" value="MBK1877438.1"/>
    <property type="molecule type" value="Genomic_DNA"/>
</dbReference>
<comment type="similarity">
    <text evidence="7">Belongs to the xylose isomerase family.</text>
</comment>
<dbReference type="InterPro" id="IPR001998">
    <property type="entry name" value="Xylose_isomerase"/>
</dbReference>
<evidence type="ECO:0000313" key="10">
    <source>
        <dbReference type="EMBL" id="MBK1877438.1"/>
    </source>
</evidence>
<keyword evidence="3 7" id="KW-0479">Metal-binding</keyword>
<gene>
    <name evidence="10" type="ORF">JIN87_11215</name>
</gene>
<dbReference type="GO" id="GO:0042732">
    <property type="term" value="P:D-xylose metabolic process"/>
    <property type="evidence" value="ECO:0007669"/>
    <property type="project" value="UniProtKB-KW"/>
</dbReference>
<evidence type="ECO:0000256" key="4">
    <source>
        <dbReference type="ARBA" id="ARBA00023211"/>
    </source>
</evidence>
<keyword evidence="11" id="KW-1185">Reference proteome</keyword>
<dbReference type="PRINTS" id="PR00688">
    <property type="entry name" value="XYLOSISMRASE"/>
</dbReference>
<keyword evidence="6 7" id="KW-0119">Carbohydrate metabolism</keyword>
<dbReference type="GO" id="GO:0009045">
    <property type="term" value="F:xylose isomerase activity"/>
    <property type="evidence" value="ECO:0007669"/>
    <property type="project" value="UniProtKB-EC"/>
</dbReference>
<dbReference type="PROSITE" id="PS51415">
    <property type="entry name" value="XYLOSE_ISOMERASE"/>
    <property type="match status" value="1"/>
</dbReference>
<proteinExistence type="inferred from homology"/>
<dbReference type="GO" id="GO:0008740">
    <property type="term" value="F:L-rhamnose isomerase activity"/>
    <property type="evidence" value="ECO:0007669"/>
    <property type="project" value="TreeGrafter"/>
</dbReference>
<keyword evidence="2" id="KW-0963">Cytoplasm</keyword>
<dbReference type="GO" id="GO:0005737">
    <property type="term" value="C:cytoplasm"/>
    <property type="evidence" value="ECO:0007669"/>
    <property type="project" value="UniProtKB-SubCell"/>
</dbReference>
<dbReference type="InterPro" id="IPR013022">
    <property type="entry name" value="Xyl_isomerase-like_TIM-brl"/>
</dbReference>
<evidence type="ECO:0000256" key="3">
    <source>
        <dbReference type="ARBA" id="ARBA00022723"/>
    </source>
</evidence>
<evidence type="ECO:0000259" key="9">
    <source>
        <dbReference type="Pfam" id="PF01261"/>
    </source>
</evidence>
<dbReference type="PANTHER" id="PTHR30268">
    <property type="entry name" value="L-RHAMNOSE ISOMERASE"/>
    <property type="match status" value="1"/>
</dbReference>
<reference evidence="10" key="1">
    <citation type="submission" date="2021-01" db="EMBL/GenBank/DDBJ databases">
        <title>Modified the classification status of verrucomicrobia.</title>
        <authorList>
            <person name="Feng X."/>
        </authorList>
    </citation>
    <scope>NUCLEOTIDE SEQUENCE</scope>
    <source>
        <strain evidence="10">KCTC 13126</strain>
    </source>
</reference>
<dbReference type="Gene3D" id="3.20.20.150">
    <property type="entry name" value="Divalent-metal-dependent TIM barrel enzymes"/>
    <property type="match status" value="1"/>
</dbReference>
<evidence type="ECO:0000256" key="7">
    <source>
        <dbReference type="RuleBase" id="RU000609"/>
    </source>
</evidence>